<dbReference type="Pfam" id="PF13369">
    <property type="entry name" value="Transglut_core2"/>
    <property type="match status" value="1"/>
</dbReference>
<dbReference type="SUPFAM" id="SSF141255">
    <property type="entry name" value="YccV-like"/>
    <property type="match status" value="1"/>
</dbReference>
<dbReference type="InterPro" id="IPR001810">
    <property type="entry name" value="F-box_dom"/>
</dbReference>
<accession>A0AAV1KGK4</accession>
<dbReference type="Pfam" id="PF08755">
    <property type="entry name" value="YccV-like"/>
    <property type="match status" value="1"/>
</dbReference>
<dbReference type="Gene3D" id="2.30.30.390">
    <property type="entry name" value="Hemimethylated DNA-binding domain"/>
    <property type="match status" value="1"/>
</dbReference>
<comment type="caution">
    <text evidence="2">The sequence shown here is derived from an EMBL/GenBank/DDBJ whole genome shotgun (WGS) entry which is preliminary data.</text>
</comment>
<protein>
    <recommendedName>
        <fullName evidence="1">F-box domain-containing protein</fullName>
    </recommendedName>
</protein>
<dbReference type="NCBIfam" id="TIGR02097">
    <property type="entry name" value="yccV"/>
    <property type="match status" value="1"/>
</dbReference>
<evidence type="ECO:0000313" key="2">
    <source>
        <dbReference type="EMBL" id="CAK1581940.1"/>
    </source>
</evidence>
<feature type="domain" description="F-box" evidence="1">
    <location>
        <begin position="9"/>
        <end position="56"/>
    </location>
</feature>
<gene>
    <name evidence="2" type="ORF">PARMNEM_LOCUS3540</name>
</gene>
<dbReference type="EMBL" id="CAVLGL010000035">
    <property type="protein sequence ID" value="CAK1581940.1"/>
    <property type="molecule type" value="Genomic_DNA"/>
</dbReference>
<dbReference type="Proteomes" id="UP001314205">
    <property type="component" value="Unassembled WGS sequence"/>
</dbReference>
<dbReference type="AlphaFoldDB" id="A0AAV1KGK4"/>
<name>A0AAV1KGK4_9NEOP</name>
<dbReference type="PROSITE" id="PS50181">
    <property type="entry name" value="FBOX"/>
    <property type="match status" value="1"/>
</dbReference>
<dbReference type="PANTHER" id="PTHR31350">
    <property type="entry name" value="SI:DKEY-261L7.2"/>
    <property type="match status" value="1"/>
</dbReference>
<dbReference type="SUPFAM" id="SSF81383">
    <property type="entry name" value="F-box domain"/>
    <property type="match status" value="1"/>
</dbReference>
<evidence type="ECO:0000259" key="1">
    <source>
        <dbReference type="PROSITE" id="PS50181"/>
    </source>
</evidence>
<dbReference type="PANTHER" id="PTHR31350:SF21">
    <property type="entry name" value="F-BOX ONLY PROTEIN 21"/>
    <property type="match status" value="1"/>
</dbReference>
<sequence>MEANILDNGHSIHCLPDEVIFMVLKHLSIHEIINFGSSCKRFNELVNSNHVLWKNKFKCMFPAIFEIAEKFGDSNWLNDLKDFMKHKQLIYRELITMSPKHYWKIDDITLQDVSYFFKIASTNSRSYYYTIYVLQDIIRKGNKVINNFQSKKPYTLTELHYAKTVVRYLIHCYLAVKWVKAQMSHEIPPEVVINYFLQWIDTVNLHFNEDVEDLLQNLANKVKIHLDKMHFNSLVKSNDKRYTPRQIFVATSQILFHQRHMAVTATANLDTIDIIKVWDHKYGNQIVLFAIFQAVAKRCGAECELIVFSNHLFLQWRSDESHPNAQVFNINVATGELEPKRRCPFAQSNQNARYRYSADSLLQCLHSSFLKTMGAIKSWTTQNASDLLGFLGGNYSIPSPYDNFYQYLFRHIDLAGLNSNLNMKNLTEKELQIISLLVHLNAAGATNKAVKISEVKKHHSSVLYAVGMICCHKEHEYVCIVRGWDLTCGSEWRAGIPTKDLNFGHNQPFYHVVAADQSQRYVAQENLIALTHPTRLYHLEELVAKEFNHFDGFSYVLNDQKKLEYPDEDPIVEVFRQRSHVA</sequence>
<dbReference type="Gene3D" id="1.20.1280.50">
    <property type="match status" value="1"/>
</dbReference>
<dbReference type="InterPro" id="IPR036047">
    <property type="entry name" value="F-box-like_dom_sf"/>
</dbReference>
<dbReference type="SMART" id="SM00256">
    <property type="entry name" value="FBOX"/>
    <property type="match status" value="1"/>
</dbReference>
<dbReference type="SMART" id="SM00992">
    <property type="entry name" value="YccV-like"/>
    <property type="match status" value="1"/>
</dbReference>
<dbReference type="GO" id="GO:0003677">
    <property type="term" value="F:DNA binding"/>
    <property type="evidence" value="ECO:0007669"/>
    <property type="project" value="InterPro"/>
</dbReference>
<dbReference type="InterPro" id="IPR032698">
    <property type="entry name" value="SirB1_N"/>
</dbReference>
<dbReference type="Pfam" id="PF12937">
    <property type="entry name" value="F-box-like"/>
    <property type="match status" value="1"/>
</dbReference>
<evidence type="ECO:0000313" key="3">
    <source>
        <dbReference type="Proteomes" id="UP001314205"/>
    </source>
</evidence>
<dbReference type="InterPro" id="IPR036623">
    <property type="entry name" value="Hemimethylated_DNA-bd_sf"/>
</dbReference>
<reference evidence="2 3" key="1">
    <citation type="submission" date="2023-11" db="EMBL/GenBank/DDBJ databases">
        <authorList>
            <person name="Hedman E."/>
            <person name="Englund M."/>
            <person name="Stromberg M."/>
            <person name="Nyberg Akerstrom W."/>
            <person name="Nylinder S."/>
            <person name="Jareborg N."/>
            <person name="Kallberg Y."/>
            <person name="Kronander E."/>
        </authorList>
    </citation>
    <scope>NUCLEOTIDE SEQUENCE [LARGE SCALE GENOMIC DNA]</scope>
</reference>
<dbReference type="InterPro" id="IPR011722">
    <property type="entry name" value="Hemimethylated_DNA-bd_dom"/>
</dbReference>
<keyword evidence="3" id="KW-1185">Reference proteome</keyword>
<proteinExistence type="predicted"/>
<organism evidence="2 3">
    <name type="scientific">Parnassius mnemosyne</name>
    <name type="common">clouded apollo</name>
    <dbReference type="NCBI Taxonomy" id="213953"/>
    <lineage>
        <taxon>Eukaryota</taxon>
        <taxon>Metazoa</taxon>
        <taxon>Ecdysozoa</taxon>
        <taxon>Arthropoda</taxon>
        <taxon>Hexapoda</taxon>
        <taxon>Insecta</taxon>
        <taxon>Pterygota</taxon>
        <taxon>Neoptera</taxon>
        <taxon>Endopterygota</taxon>
        <taxon>Lepidoptera</taxon>
        <taxon>Glossata</taxon>
        <taxon>Ditrysia</taxon>
        <taxon>Papilionoidea</taxon>
        <taxon>Papilionidae</taxon>
        <taxon>Parnassiinae</taxon>
        <taxon>Parnassini</taxon>
        <taxon>Parnassius</taxon>
        <taxon>Driopa</taxon>
    </lineage>
</organism>